<evidence type="ECO:0000313" key="2">
    <source>
        <dbReference type="EMBL" id="MFC4247509.1"/>
    </source>
</evidence>
<sequence>MAVVAFLLLVSPALVSVSNISGTTYTYDRTEVVVDEENGITYATDPPSDDAHISEEIGCSVPQDTRTCAFERHLLSNATIPTEVYTNNPAAPFDIGINRYQYVELDGSVYDVSYVGNRSVQRDDGLYRIDLALEPTEATDALRHVSINVSTESEEVPPVVVEAARQGTATADRAVEIPQTPLRVGEDTYYRVLLTSQNDPNSIGSLFGLGLSIVGPIAGLYIGYRLSRRVEIRYVGGNDT</sequence>
<evidence type="ECO:0000256" key="1">
    <source>
        <dbReference type="SAM" id="Phobius"/>
    </source>
</evidence>
<comment type="caution">
    <text evidence="2">The sequence shown here is derived from an EMBL/GenBank/DDBJ whole genome shotgun (WGS) entry which is preliminary data.</text>
</comment>
<protein>
    <submittedName>
        <fullName evidence="2">Uncharacterized protein</fullName>
    </submittedName>
</protein>
<feature type="transmembrane region" description="Helical" evidence="1">
    <location>
        <begin position="203"/>
        <end position="224"/>
    </location>
</feature>
<dbReference type="EMBL" id="JBHSDJ010000030">
    <property type="protein sequence ID" value="MFC4247509.1"/>
    <property type="molecule type" value="Genomic_DNA"/>
</dbReference>
<dbReference type="RefSeq" id="WP_246966521.1">
    <property type="nucleotide sequence ID" value="NZ_CP095397.1"/>
</dbReference>
<dbReference type="Proteomes" id="UP001595821">
    <property type="component" value="Unassembled WGS sequence"/>
</dbReference>
<proteinExistence type="predicted"/>
<reference evidence="2 3" key="1">
    <citation type="journal article" date="2014" name="Int. J. Syst. Evol. Microbiol.">
        <title>Complete genome sequence of Corynebacterium casei LMG S-19264T (=DSM 44701T), isolated from a smear-ripened cheese.</title>
        <authorList>
            <consortium name="US DOE Joint Genome Institute (JGI-PGF)"/>
            <person name="Walter F."/>
            <person name="Albersmeier A."/>
            <person name="Kalinowski J."/>
            <person name="Ruckert C."/>
        </authorList>
    </citation>
    <scope>NUCLEOTIDE SEQUENCE [LARGE SCALE GENOMIC DNA]</scope>
    <source>
        <strain evidence="2 3">IBRC-M 10912</strain>
    </source>
</reference>
<keyword evidence="1" id="KW-0812">Transmembrane</keyword>
<accession>A0ABD5P0G4</accession>
<keyword evidence="1" id="KW-0472">Membrane</keyword>
<evidence type="ECO:0000313" key="3">
    <source>
        <dbReference type="Proteomes" id="UP001595821"/>
    </source>
</evidence>
<gene>
    <name evidence="2" type="ORF">ACFOZ7_10935</name>
</gene>
<keyword evidence="1" id="KW-1133">Transmembrane helix</keyword>
<dbReference type="GeneID" id="71854444"/>
<organism evidence="2 3">
    <name type="scientific">Natribaculum luteum</name>
    <dbReference type="NCBI Taxonomy" id="1586232"/>
    <lineage>
        <taxon>Archaea</taxon>
        <taxon>Methanobacteriati</taxon>
        <taxon>Methanobacteriota</taxon>
        <taxon>Stenosarchaea group</taxon>
        <taxon>Halobacteria</taxon>
        <taxon>Halobacteriales</taxon>
        <taxon>Natrialbaceae</taxon>
        <taxon>Natribaculum</taxon>
    </lineage>
</organism>
<dbReference type="AlphaFoldDB" id="A0ABD5P0G4"/>
<name>A0ABD5P0G4_9EURY</name>